<sequence>MSDVMKDPLVRTILYLTLALMLVGLLALVYDLLLSVSKGQLLVSGTTTLSDIYGYIIAAILVVGWGLISPLTEMRSEYYFKYRKFDEAVEAVRTYFQGTITREELLQILDRIKGKS</sequence>
<keyword evidence="3" id="KW-1185">Reference proteome</keyword>
<gene>
    <name evidence="2" type="ORF">MetMK1DRAFT_00002130</name>
</gene>
<protein>
    <submittedName>
        <fullName evidence="2">Uncharacterized protein</fullName>
    </submittedName>
</protein>
<dbReference type="EMBL" id="JH597761">
    <property type="protein sequence ID" value="EHP69711.1"/>
    <property type="molecule type" value="Genomic_DNA"/>
</dbReference>
<feature type="transmembrane region" description="Helical" evidence="1">
    <location>
        <begin position="52"/>
        <end position="71"/>
    </location>
</feature>
<feature type="transmembrane region" description="Helical" evidence="1">
    <location>
        <begin position="12"/>
        <end position="32"/>
    </location>
</feature>
<evidence type="ECO:0000313" key="2">
    <source>
        <dbReference type="EMBL" id="EHP69711.1"/>
    </source>
</evidence>
<keyword evidence="1" id="KW-0472">Membrane</keyword>
<accession>H2C3W8</accession>
<name>H2C3W8_9CREN</name>
<evidence type="ECO:0000313" key="3">
    <source>
        <dbReference type="Proteomes" id="UP000003980"/>
    </source>
</evidence>
<evidence type="ECO:0000256" key="1">
    <source>
        <dbReference type="SAM" id="Phobius"/>
    </source>
</evidence>
<organism evidence="2 3">
    <name type="scientific">Metallosphaera yellowstonensis MK1</name>
    <dbReference type="NCBI Taxonomy" id="671065"/>
    <lineage>
        <taxon>Archaea</taxon>
        <taxon>Thermoproteota</taxon>
        <taxon>Thermoprotei</taxon>
        <taxon>Sulfolobales</taxon>
        <taxon>Sulfolobaceae</taxon>
        <taxon>Metallosphaera</taxon>
    </lineage>
</organism>
<proteinExistence type="predicted"/>
<keyword evidence="1" id="KW-0812">Transmembrane</keyword>
<reference evidence="2 3" key="1">
    <citation type="submission" date="2012-01" db="EMBL/GenBank/DDBJ databases">
        <title>Improved High-Quality Draft sequence of Metallosphaera yellowstonensis MK1.</title>
        <authorList>
            <consortium name="US DOE Joint Genome Institute"/>
            <person name="Lucas S."/>
            <person name="Han J."/>
            <person name="Cheng J.-F."/>
            <person name="Goodwin L."/>
            <person name="Pitluck S."/>
            <person name="Peters L."/>
            <person name="Teshima H."/>
            <person name="Detter J.C."/>
            <person name="Han C."/>
            <person name="Tapia R."/>
            <person name="Land M."/>
            <person name="Hauser L."/>
            <person name="Kyrpides N."/>
            <person name="Kozubal M."/>
            <person name="Macur R.E."/>
            <person name="Jay Z."/>
            <person name="Inskeep W."/>
            <person name="Woyke T."/>
        </authorList>
    </citation>
    <scope>NUCLEOTIDE SEQUENCE [LARGE SCALE GENOMIC DNA]</scope>
    <source>
        <strain evidence="2 3">MK1</strain>
    </source>
</reference>
<dbReference type="HOGENOM" id="CLU_2091352_0_0_2"/>
<dbReference type="Proteomes" id="UP000003980">
    <property type="component" value="Unassembled WGS sequence"/>
</dbReference>
<keyword evidence="1" id="KW-1133">Transmembrane helix</keyword>
<dbReference type="AlphaFoldDB" id="H2C3W8"/>
<dbReference type="RefSeq" id="WP_009069754.1">
    <property type="nucleotide sequence ID" value="NZ_JH597761.1"/>
</dbReference>